<name>A0A7M2WPF4_9BACT</name>
<dbReference type="RefSeq" id="WP_206290305.1">
    <property type="nucleotide sequence ID" value="NZ_CP063458.1"/>
</dbReference>
<keyword evidence="1" id="KW-0472">Membrane</keyword>
<keyword evidence="1" id="KW-0812">Transmembrane</keyword>
<dbReference type="EMBL" id="CP063458">
    <property type="protein sequence ID" value="QOV87405.1"/>
    <property type="molecule type" value="Genomic_DNA"/>
</dbReference>
<evidence type="ECO:0000313" key="3">
    <source>
        <dbReference type="Proteomes" id="UP000593765"/>
    </source>
</evidence>
<proteinExistence type="predicted"/>
<organism evidence="2 3">
    <name type="scientific">Humisphaera borealis</name>
    <dbReference type="NCBI Taxonomy" id="2807512"/>
    <lineage>
        <taxon>Bacteria</taxon>
        <taxon>Pseudomonadati</taxon>
        <taxon>Planctomycetota</taxon>
        <taxon>Phycisphaerae</taxon>
        <taxon>Tepidisphaerales</taxon>
        <taxon>Tepidisphaeraceae</taxon>
        <taxon>Humisphaera</taxon>
    </lineage>
</organism>
<evidence type="ECO:0000256" key="1">
    <source>
        <dbReference type="SAM" id="Phobius"/>
    </source>
</evidence>
<feature type="transmembrane region" description="Helical" evidence="1">
    <location>
        <begin position="12"/>
        <end position="31"/>
    </location>
</feature>
<dbReference type="Proteomes" id="UP000593765">
    <property type="component" value="Chromosome"/>
</dbReference>
<feature type="transmembrane region" description="Helical" evidence="1">
    <location>
        <begin position="79"/>
        <end position="112"/>
    </location>
</feature>
<protein>
    <submittedName>
        <fullName evidence="2">Uncharacterized protein</fullName>
    </submittedName>
</protein>
<feature type="transmembrane region" description="Helical" evidence="1">
    <location>
        <begin position="37"/>
        <end position="58"/>
    </location>
</feature>
<keyword evidence="3" id="KW-1185">Reference proteome</keyword>
<gene>
    <name evidence="2" type="ORF">IPV69_14005</name>
</gene>
<sequence length="149" mass="15742">MDYSLTERKIPIGLIIGGELLFVVAGLIQFGSKVGLLLAYVGISTVVGTLLMLMAAYVTAAICKVSFGDLLSAALKLAGIYIFSAALGAFLPSGFGFLVRTTTFVILMMWLFDLELTYVIAFTAVNFVVSLLATFAIAAVLVESGAVTR</sequence>
<dbReference type="AlphaFoldDB" id="A0A7M2WPF4"/>
<evidence type="ECO:0000313" key="2">
    <source>
        <dbReference type="EMBL" id="QOV87405.1"/>
    </source>
</evidence>
<reference evidence="2 3" key="1">
    <citation type="submission" date="2020-10" db="EMBL/GenBank/DDBJ databases">
        <title>Wide distribution of Phycisphaera-like planctomycetes from WD2101 soil group in peatlands and genome analysis of the first cultivated representative.</title>
        <authorList>
            <person name="Dedysh S.N."/>
            <person name="Beletsky A.V."/>
            <person name="Ivanova A."/>
            <person name="Kulichevskaya I.S."/>
            <person name="Suzina N.E."/>
            <person name="Philippov D.A."/>
            <person name="Rakitin A.L."/>
            <person name="Mardanov A.V."/>
            <person name="Ravin N.V."/>
        </authorList>
    </citation>
    <scope>NUCLEOTIDE SEQUENCE [LARGE SCALE GENOMIC DNA]</scope>
    <source>
        <strain evidence="2 3">M1803</strain>
    </source>
</reference>
<accession>A0A7M2WPF4</accession>
<dbReference type="KEGG" id="hbs:IPV69_14005"/>
<keyword evidence="1" id="KW-1133">Transmembrane helix</keyword>
<feature type="transmembrane region" description="Helical" evidence="1">
    <location>
        <begin position="118"/>
        <end position="142"/>
    </location>
</feature>